<evidence type="ECO:0000256" key="1">
    <source>
        <dbReference type="ARBA" id="ARBA00011073"/>
    </source>
</evidence>
<evidence type="ECO:0000256" key="7">
    <source>
        <dbReference type="SAM" id="MobiDB-lite"/>
    </source>
</evidence>
<gene>
    <name evidence="9" type="ORF">HNQ10_004348</name>
</gene>
<dbReference type="PROSITE" id="PS51892">
    <property type="entry name" value="SUBTILASE"/>
    <property type="match status" value="1"/>
</dbReference>
<dbReference type="InterPro" id="IPR000209">
    <property type="entry name" value="Peptidase_S8/S53_dom"/>
</dbReference>
<dbReference type="GO" id="GO:0006508">
    <property type="term" value="P:proteolysis"/>
    <property type="evidence" value="ECO:0007669"/>
    <property type="project" value="UniProtKB-KW"/>
</dbReference>
<evidence type="ECO:0000313" key="9">
    <source>
        <dbReference type="EMBL" id="MBB5297475.1"/>
    </source>
</evidence>
<comment type="caution">
    <text evidence="9">The sequence shown here is derived from an EMBL/GenBank/DDBJ whole genome shotgun (WGS) entry which is preliminary data.</text>
</comment>
<feature type="active site" description="Charge relay system" evidence="5">
    <location>
        <position position="329"/>
    </location>
</feature>
<accession>A0ABR6N1H9</accession>
<keyword evidence="3 5" id="KW-0378">Hydrolase</keyword>
<evidence type="ECO:0000256" key="5">
    <source>
        <dbReference type="PROSITE-ProRule" id="PRU01240"/>
    </source>
</evidence>
<dbReference type="PANTHER" id="PTHR43806:SF11">
    <property type="entry name" value="CEREVISIN-RELATED"/>
    <property type="match status" value="1"/>
</dbReference>
<sequence>MKRLGAAALLLGALLTGCGEDTAPAQDSFLLTTALPTPATPGTEVTVYGRLPSSVTTIRLGERSLPGTPVRDGVRVKLPEDLLAGLYTVTVPGVEGSSVPLDVVPRLDSVTLTGDVVQAKGAGWGADPGLAVIEVNGQRLSTTGDAGTLRATVNNNLPNGNGTASDLYGAFNVRVIVGERASQTQPIRKDAASVTGTVTRPLNGASLKPQAAPVPRGTVPSPVLLVPEGQPVPPAGLLQQVHLPSLRVIRATYRDPQTAQGAQTLLARQGVSAELDRPVAVQDTRKVDVPLTGLRSQAVNARQWFWPMLGVTEAWTRTRGAGVTVAVVDTGVNLNHPDLKANLLSGRDYVDGDRTPSDSSGHGTHVSGLIAANGSVMGAAPAARLLPVRVIGPEGGTTSDLARGLLWAAGLDESDPNPTPAQVINLSLGTPEYSEILTEAVNRVLNAGVIVVAASGNDGGLPYAPANIPGVIAVTSIGGPVTLYQPSYANRGPGTRLAAYGGDLNADQDNNGERDGILSTDLNADGTPGYALRQGTSMAAPEVSGIAALLLAQGTPARAVKSLLEGHATDIGVAGMDLNTGWGLVNAAPVRADQPATYVLALDPQGHVVTYVRTVGDSFTLHSLPPNVPVQLVAATDLDGDGIVAEAGELTSTPVNVTLKPGEKGTGSLTLTPSNGEQALTLPK</sequence>
<dbReference type="PROSITE" id="PS00137">
    <property type="entry name" value="SUBTILASE_HIS"/>
    <property type="match status" value="1"/>
</dbReference>
<evidence type="ECO:0000259" key="8">
    <source>
        <dbReference type="Pfam" id="PF00082"/>
    </source>
</evidence>
<feature type="active site" description="Charge relay system" evidence="5">
    <location>
        <position position="362"/>
    </location>
</feature>
<dbReference type="Gene3D" id="3.40.50.200">
    <property type="entry name" value="Peptidase S8/S53 domain"/>
    <property type="match status" value="1"/>
</dbReference>
<keyword evidence="10" id="KW-1185">Reference proteome</keyword>
<evidence type="ECO:0000256" key="2">
    <source>
        <dbReference type="ARBA" id="ARBA00022670"/>
    </source>
</evidence>
<dbReference type="PRINTS" id="PR00723">
    <property type="entry name" value="SUBTILISIN"/>
</dbReference>
<name>A0ABR6N1H9_9DEIO</name>
<dbReference type="InterPro" id="IPR015500">
    <property type="entry name" value="Peptidase_S8_subtilisin-rel"/>
</dbReference>
<dbReference type="InterPro" id="IPR023827">
    <property type="entry name" value="Peptidase_S8_Asp-AS"/>
</dbReference>
<evidence type="ECO:0000256" key="6">
    <source>
        <dbReference type="RuleBase" id="RU003355"/>
    </source>
</evidence>
<feature type="compositionally biased region" description="Polar residues" evidence="7">
    <location>
        <begin position="667"/>
        <end position="678"/>
    </location>
</feature>
<organism evidence="9 10">
    <name type="scientific">Deinococcus metallilatus</name>
    <dbReference type="NCBI Taxonomy" id="1211322"/>
    <lineage>
        <taxon>Bacteria</taxon>
        <taxon>Thermotogati</taxon>
        <taxon>Deinococcota</taxon>
        <taxon>Deinococci</taxon>
        <taxon>Deinococcales</taxon>
        <taxon>Deinococcaceae</taxon>
        <taxon>Deinococcus</taxon>
    </lineage>
</organism>
<comment type="similarity">
    <text evidence="1 5 6">Belongs to the peptidase S8 family.</text>
</comment>
<evidence type="ECO:0000313" key="10">
    <source>
        <dbReference type="Proteomes" id="UP000536909"/>
    </source>
</evidence>
<dbReference type="InterPro" id="IPR023828">
    <property type="entry name" value="Peptidase_S8_Ser-AS"/>
</dbReference>
<dbReference type="InterPro" id="IPR022398">
    <property type="entry name" value="Peptidase_S8_His-AS"/>
</dbReference>
<dbReference type="PROSITE" id="PS00136">
    <property type="entry name" value="SUBTILASE_ASP"/>
    <property type="match status" value="1"/>
</dbReference>
<dbReference type="EMBL" id="JACHFV010000028">
    <property type="protein sequence ID" value="MBB5297475.1"/>
    <property type="molecule type" value="Genomic_DNA"/>
</dbReference>
<keyword evidence="2 5" id="KW-0645">Protease</keyword>
<dbReference type="RefSeq" id="WP_260177468.1">
    <property type="nucleotide sequence ID" value="NZ_BSUI01000006.1"/>
</dbReference>
<dbReference type="SUPFAM" id="SSF52743">
    <property type="entry name" value="Subtilisin-like"/>
    <property type="match status" value="1"/>
</dbReference>
<dbReference type="InterPro" id="IPR036852">
    <property type="entry name" value="Peptidase_S8/S53_dom_sf"/>
</dbReference>
<dbReference type="PANTHER" id="PTHR43806">
    <property type="entry name" value="PEPTIDASE S8"/>
    <property type="match status" value="1"/>
</dbReference>
<dbReference type="InterPro" id="IPR050131">
    <property type="entry name" value="Peptidase_S8_subtilisin-like"/>
</dbReference>
<keyword evidence="4 5" id="KW-0720">Serine protease</keyword>
<evidence type="ECO:0000256" key="4">
    <source>
        <dbReference type="ARBA" id="ARBA00022825"/>
    </source>
</evidence>
<feature type="active site" description="Charge relay system" evidence="5">
    <location>
        <position position="537"/>
    </location>
</feature>
<proteinExistence type="inferred from homology"/>
<reference evidence="9 10" key="1">
    <citation type="submission" date="2020-08" db="EMBL/GenBank/DDBJ databases">
        <title>Genomic Encyclopedia of Type Strains, Phase IV (KMG-IV): sequencing the most valuable type-strain genomes for metagenomic binning, comparative biology and taxonomic classification.</title>
        <authorList>
            <person name="Goeker M."/>
        </authorList>
    </citation>
    <scope>NUCLEOTIDE SEQUENCE [LARGE SCALE GENOMIC DNA]</scope>
    <source>
        <strain evidence="9 10">DSM 105434</strain>
    </source>
</reference>
<protein>
    <submittedName>
        <fullName evidence="9">Subtilisin family serine protease</fullName>
    </submittedName>
</protein>
<evidence type="ECO:0000256" key="3">
    <source>
        <dbReference type="ARBA" id="ARBA00022801"/>
    </source>
</evidence>
<dbReference type="Pfam" id="PF00082">
    <property type="entry name" value="Peptidase_S8"/>
    <property type="match status" value="1"/>
</dbReference>
<dbReference type="Proteomes" id="UP000536909">
    <property type="component" value="Unassembled WGS sequence"/>
</dbReference>
<feature type="domain" description="Peptidase S8/S53" evidence="8">
    <location>
        <begin position="320"/>
        <end position="583"/>
    </location>
</feature>
<dbReference type="PROSITE" id="PS00138">
    <property type="entry name" value="SUBTILASE_SER"/>
    <property type="match status" value="1"/>
</dbReference>
<dbReference type="PROSITE" id="PS51257">
    <property type="entry name" value="PROKAR_LIPOPROTEIN"/>
    <property type="match status" value="1"/>
</dbReference>
<feature type="region of interest" description="Disordered" evidence="7">
    <location>
        <begin position="660"/>
        <end position="684"/>
    </location>
</feature>
<dbReference type="GO" id="GO:0008233">
    <property type="term" value="F:peptidase activity"/>
    <property type="evidence" value="ECO:0007669"/>
    <property type="project" value="UniProtKB-KW"/>
</dbReference>